<dbReference type="Gene3D" id="2.30.110.10">
    <property type="entry name" value="Electron Transport, Fmn-binding Protein, Chain A"/>
    <property type="match status" value="1"/>
</dbReference>
<comment type="caution">
    <text evidence="2">The sequence shown here is derived from an EMBL/GenBank/DDBJ whole genome shotgun (WGS) entry which is preliminary data.</text>
</comment>
<gene>
    <name evidence="2" type="ORF">HDA39_003918</name>
</gene>
<keyword evidence="3" id="KW-1185">Reference proteome</keyword>
<evidence type="ECO:0000313" key="3">
    <source>
        <dbReference type="Proteomes" id="UP000549971"/>
    </source>
</evidence>
<dbReference type="SUPFAM" id="SSF50475">
    <property type="entry name" value="FMN-binding split barrel"/>
    <property type="match status" value="1"/>
</dbReference>
<dbReference type="Pfam" id="PF01243">
    <property type="entry name" value="PNPOx_N"/>
    <property type="match status" value="1"/>
</dbReference>
<dbReference type="InterPro" id="IPR011576">
    <property type="entry name" value="Pyridox_Oxase_N"/>
</dbReference>
<protein>
    <recommendedName>
        <fullName evidence="1">Pyridoxamine 5'-phosphate oxidase N-terminal domain-containing protein</fullName>
    </recommendedName>
</protein>
<organism evidence="2 3">
    <name type="scientific">Kribbella italica</name>
    <dbReference type="NCBI Taxonomy" id="1540520"/>
    <lineage>
        <taxon>Bacteria</taxon>
        <taxon>Bacillati</taxon>
        <taxon>Actinomycetota</taxon>
        <taxon>Actinomycetes</taxon>
        <taxon>Propionibacteriales</taxon>
        <taxon>Kribbellaceae</taxon>
        <taxon>Kribbella</taxon>
    </lineage>
</organism>
<dbReference type="Proteomes" id="UP000549971">
    <property type="component" value="Unassembled WGS sequence"/>
</dbReference>
<dbReference type="PANTHER" id="PTHR39336:SF1">
    <property type="entry name" value="PYRIDOXAMINE PHOSPHATE OXIDASE FAMILY PROTEIN (AFU_ORTHOLOGUE AFUA_6G11440)"/>
    <property type="match status" value="1"/>
</dbReference>
<accession>A0A7W9J7Q5</accession>
<dbReference type="RefSeq" id="WP_184796966.1">
    <property type="nucleotide sequence ID" value="NZ_JACHMY010000001.1"/>
</dbReference>
<proteinExistence type="predicted"/>
<evidence type="ECO:0000259" key="1">
    <source>
        <dbReference type="Pfam" id="PF01243"/>
    </source>
</evidence>
<dbReference type="InterPro" id="IPR012349">
    <property type="entry name" value="Split_barrel_FMN-bd"/>
</dbReference>
<evidence type="ECO:0000313" key="2">
    <source>
        <dbReference type="EMBL" id="MBB5837184.1"/>
    </source>
</evidence>
<name>A0A7W9J7Q5_9ACTN</name>
<feature type="domain" description="Pyridoxamine 5'-phosphate oxidase N-terminal" evidence="1">
    <location>
        <begin position="8"/>
        <end position="136"/>
    </location>
</feature>
<dbReference type="EMBL" id="JACHMY010000001">
    <property type="protein sequence ID" value="MBB5837184.1"/>
    <property type="molecule type" value="Genomic_DNA"/>
</dbReference>
<sequence>MSSVLSAIDDELAAWMEAQPIFFVATAPLSGAGHVNVSPKGMAGTFRVLGPRRVAYLDFHASGVETIAHLREPGNGRVCVMFCAFDGRPQVVRIHGRGTVVRKDDAEFAELRREFGKERVVGQRAVIVIDADRISDACGWAVPRMDFVGDRTILDLHQEKKGSAAYLDYGETTNARSIDGLPAMTRRTGPRPPTT</sequence>
<reference evidence="2 3" key="1">
    <citation type="submission" date="2020-08" db="EMBL/GenBank/DDBJ databases">
        <title>Sequencing the genomes of 1000 actinobacteria strains.</title>
        <authorList>
            <person name="Klenk H.-P."/>
        </authorList>
    </citation>
    <scope>NUCLEOTIDE SEQUENCE [LARGE SCALE GENOMIC DNA]</scope>
    <source>
        <strain evidence="2 3">DSM 28967</strain>
    </source>
</reference>
<dbReference type="AlphaFoldDB" id="A0A7W9J7Q5"/>
<dbReference type="PANTHER" id="PTHR39336">
    <property type="entry name" value="PYRIDOXAMINE PHOSPHATE OXIDASE FAMILY PROTEIN (AFU_ORTHOLOGUE AFUA_6G11440)"/>
    <property type="match status" value="1"/>
</dbReference>